<evidence type="ECO:0000259" key="2">
    <source>
        <dbReference type="PROSITE" id="PS50102"/>
    </source>
</evidence>
<gene>
    <name evidence="3" type="ORF">FGO68_gene13942</name>
</gene>
<dbReference type="InterPro" id="IPR055204">
    <property type="entry name" value="HNRNPL_RRM"/>
</dbReference>
<dbReference type="OrthoDB" id="296632at2759"/>
<evidence type="ECO:0000313" key="4">
    <source>
        <dbReference type="Proteomes" id="UP000785679"/>
    </source>
</evidence>
<proteinExistence type="predicted"/>
<evidence type="ECO:0000313" key="3">
    <source>
        <dbReference type="EMBL" id="TNV81441.1"/>
    </source>
</evidence>
<comment type="caution">
    <text evidence="3">The sequence shown here is derived from an EMBL/GenBank/DDBJ whole genome shotgun (WGS) entry which is preliminary data.</text>
</comment>
<dbReference type="CDD" id="cd12422">
    <property type="entry name" value="RRM2_PTBP1_hnRNPL_like"/>
    <property type="match status" value="1"/>
</dbReference>
<dbReference type="InterPro" id="IPR000504">
    <property type="entry name" value="RRM_dom"/>
</dbReference>
<sequence>MNTTQIYAKDTTEQKYVPTKVLFARNLPLDTTEQDLVRIFSAFGPVFKVLLLINKANAFIEFQTQQAAESCIKSTEDIYLHNQKLYVSFSSRETISSDRVDQRDHFGANRILLVTINNVRYPVTADTLYTVFSKCGEVLRIVSFPRQLGEQALIEYRTVEQAKVAKFTLEGQGMYGEKGANVMRIQYSERTKLDIGNQTLKAQDYTRQGGQIGSQYNGEGIGMRPSKDEFMGMFSSAYQQIIQGGDVARDQPDELENSSIFSQFDSLQLQPSTPTQDDKAQPSKVLLASNLPISPDVNPQSLFTIFGIYGNVTKIKILFNKRDNALIEFETSEQAQTARDKLNKIPLKGQILQISFSKHSSINFKSSEESGDSSLQQDFSHSWQHRFRVEGSKNYENIYPPNKTVLFSNLHESLDEETLRGLLSENDLQTPQKINYFKVNHDKSKAPMAFVKLSSISEALEAIVHLHNKNFEGKHIKVSFAKNTI</sequence>
<dbReference type="InterPro" id="IPR006536">
    <property type="entry name" value="HnRNP-L/PTB"/>
</dbReference>
<evidence type="ECO:0000256" key="1">
    <source>
        <dbReference type="PROSITE-ProRule" id="PRU00176"/>
    </source>
</evidence>
<dbReference type="SUPFAM" id="SSF54928">
    <property type="entry name" value="RNA-binding domain, RBD"/>
    <property type="match status" value="2"/>
</dbReference>
<name>A0A8J8T4P5_HALGN</name>
<dbReference type="Pfam" id="PF22976">
    <property type="entry name" value="RRM_10"/>
    <property type="match status" value="1"/>
</dbReference>
<dbReference type="Pfam" id="PF00076">
    <property type="entry name" value="RRM_1"/>
    <property type="match status" value="2"/>
</dbReference>
<dbReference type="GO" id="GO:0006397">
    <property type="term" value="P:mRNA processing"/>
    <property type="evidence" value="ECO:0007669"/>
    <property type="project" value="InterPro"/>
</dbReference>
<organism evidence="3 4">
    <name type="scientific">Halteria grandinella</name>
    <dbReference type="NCBI Taxonomy" id="5974"/>
    <lineage>
        <taxon>Eukaryota</taxon>
        <taxon>Sar</taxon>
        <taxon>Alveolata</taxon>
        <taxon>Ciliophora</taxon>
        <taxon>Intramacronucleata</taxon>
        <taxon>Spirotrichea</taxon>
        <taxon>Stichotrichia</taxon>
        <taxon>Sporadotrichida</taxon>
        <taxon>Halteriidae</taxon>
        <taxon>Halteria</taxon>
    </lineage>
</organism>
<dbReference type="InterPro" id="IPR035979">
    <property type="entry name" value="RBD_domain_sf"/>
</dbReference>
<dbReference type="SMART" id="SM00360">
    <property type="entry name" value="RRM"/>
    <property type="match status" value="4"/>
</dbReference>
<dbReference type="Gene3D" id="3.30.70.330">
    <property type="match status" value="4"/>
</dbReference>
<keyword evidence="1" id="KW-0694">RNA-binding</keyword>
<dbReference type="NCBIfam" id="TIGR01649">
    <property type="entry name" value="hnRNP-L_PTB"/>
    <property type="match status" value="1"/>
</dbReference>
<keyword evidence="4" id="KW-1185">Reference proteome</keyword>
<reference evidence="3" key="1">
    <citation type="submission" date="2019-06" db="EMBL/GenBank/DDBJ databases">
        <authorList>
            <person name="Zheng W."/>
        </authorList>
    </citation>
    <scope>NUCLEOTIDE SEQUENCE</scope>
    <source>
        <strain evidence="3">QDHG01</strain>
    </source>
</reference>
<dbReference type="PANTHER" id="PTHR15592">
    <property type="entry name" value="MATRIN 3/NUCLEAR PROTEIN 220-RELATED"/>
    <property type="match status" value="1"/>
</dbReference>
<dbReference type="EMBL" id="RRYP01006138">
    <property type="protein sequence ID" value="TNV81441.1"/>
    <property type="molecule type" value="Genomic_DNA"/>
</dbReference>
<feature type="domain" description="RRM" evidence="2">
    <location>
        <begin position="403"/>
        <end position="483"/>
    </location>
</feature>
<dbReference type="Pfam" id="PF13893">
    <property type="entry name" value="RRM_5"/>
    <property type="match status" value="1"/>
</dbReference>
<protein>
    <recommendedName>
        <fullName evidence="2">RRM domain-containing protein</fullName>
    </recommendedName>
</protein>
<accession>A0A8J8T4P5</accession>
<dbReference type="PROSITE" id="PS50102">
    <property type="entry name" value="RRM"/>
    <property type="match status" value="3"/>
</dbReference>
<feature type="domain" description="RRM" evidence="2">
    <location>
        <begin position="20"/>
        <end position="92"/>
    </location>
</feature>
<dbReference type="GO" id="GO:0003723">
    <property type="term" value="F:RNA binding"/>
    <property type="evidence" value="ECO:0007669"/>
    <property type="project" value="UniProtKB-UniRule"/>
</dbReference>
<feature type="domain" description="RRM" evidence="2">
    <location>
        <begin position="284"/>
        <end position="359"/>
    </location>
</feature>
<dbReference type="GO" id="GO:0005634">
    <property type="term" value="C:nucleus"/>
    <property type="evidence" value="ECO:0007669"/>
    <property type="project" value="InterPro"/>
</dbReference>
<dbReference type="AlphaFoldDB" id="A0A8J8T4P5"/>
<dbReference type="Proteomes" id="UP000785679">
    <property type="component" value="Unassembled WGS sequence"/>
</dbReference>
<dbReference type="InterPro" id="IPR012677">
    <property type="entry name" value="Nucleotide-bd_a/b_plait_sf"/>
</dbReference>